<comment type="caution">
    <text evidence="1">The sequence shown here is derived from an EMBL/GenBank/DDBJ whole genome shotgun (WGS) entry which is preliminary data.</text>
</comment>
<organism evidence="1">
    <name type="scientific">bioreactor metagenome</name>
    <dbReference type="NCBI Taxonomy" id="1076179"/>
    <lineage>
        <taxon>unclassified sequences</taxon>
        <taxon>metagenomes</taxon>
        <taxon>ecological metagenomes</taxon>
    </lineage>
</organism>
<dbReference type="AlphaFoldDB" id="A0A645GEM3"/>
<dbReference type="EMBL" id="VSSQ01073431">
    <property type="protein sequence ID" value="MPN24540.1"/>
    <property type="molecule type" value="Genomic_DNA"/>
</dbReference>
<gene>
    <name evidence="1" type="ORF">SDC9_171939</name>
</gene>
<reference evidence="1" key="1">
    <citation type="submission" date="2019-08" db="EMBL/GenBank/DDBJ databases">
        <authorList>
            <person name="Kucharzyk K."/>
            <person name="Murdoch R.W."/>
            <person name="Higgins S."/>
            <person name="Loffler F."/>
        </authorList>
    </citation>
    <scope>NUCLEOTIDE SEQUENCE</scope>
</reference>
<dbReference type="SUPFAM" id="SSF49785">
    <property type="entry name" value="Galactose-binding domain-like"/>
    <property type="match status" value="1"/>
</dbReference>
<proteinExistence type="predicted"/>
<accession>A0A645GEM3</accession>
<name>A0A645GEM3_9ZZZZ</name>
<dbReference type="Gene3D" id="2.60.120.430">
    <property type="entry name" value="Galactose-binding lectin"/>
    <property type="match status" value="1"/>
</dbReference>
<evidence type="ECO:0000313" key="1">
    <source>
        <dbReference type="EMBL" id="MPN24540.1"/>
    </source>
</evidence>
<sequence length="127" mass="14580">MADGAVSLRVDFPAAGDGRQPVIFTRFDSEAVRRNGCRALSFRVRAEQPGTLEVVLPNRDWTKRAAAVLNLDRDSRNWQPVRLEFDRDFKPAGMTPEELRGELFLFNRGKEPLTVYLDDIRFEPRSK</sequence>
<dbReference type="InterPro" id="IPR008979">
    <property type="entry name" value="Galactose-bd-like_sf"/>
</dbReference>
<evidence type="ECO:0008006" key="2">
    <source>
        <dbReference type="Google" id="ProtNLM"/>
    </source>
</evidence>
<protein>
    <recommendedName>
        <fullName evidence="2">CBM11 domain-containing protein</fullName>
    </recommendedName>
</protein>